<proteinExistence type="predicted"/>
<sequence length="623" mass="68103">MDLDDELFAGESGPAVNHGRGRFQPRAKLRPGKETTPSIASSIPSNKKEKTVTESSPSLNTAQPVQPADNGDSRLTKPSISEVREPLKTNDDSLSQYPILDDNLKSQVVNPSSEAVARRDDIGSGDVLPMKVEALAKQKDMAQPSGNSDIEQLVQPIDVTNRDYRMTDTVGLSLAAVEIGGSEEQLKGNDDFGHAMHSEVAGSDVFGALHSSFENPVGDMFAGLECVTNYPSHSRNGMEKPALSDLDNIDGGENGGIQGRNSVSTSASRECDASQAEICADLFMVQDTVTCRETCISSSDVVIPVDDGRMETEVQQPRACSDLGTDFISEATVASGWHAGKIKSKPKLRAEKEKSSISITHADAVESVMQPPTAEFVSSETQYVSEGSFPVFPPDHMFDYSSIDLGYIIPPSESIASEFPMHEELINLAETSHADTTTLGDVQTEDVCGMTENSSSVGRERKASTTSNLSQRSNESSLVSEEHKGDKSSMKLRKRVAAPQLVDEPDDETHDSFTAEPLSSNVDEDVVNNGYRVESKAQKKRAPRKSKKPVPENEKPVRKRKKSNEESDHSTKEPPKKFSHSTRRNRRRVSKELLDTPEDEIDPRKVPLKDLIILADYRERLEV</sequence>
<comment type="caution">
    <text evidence="1">The sequence shown here is derived from an EMBL/GenBank/DDBJ whole genome shotgun (WGS) entry which is preliminary data.</text>
</comment>
<protein>
    <submittedName>
        <fullName evidence="1">Uncharacterized protein</fullName>
    </submittedName>
</protein>
<name>A0ACC0X4L1_9ROSI</name>
<dbReference type="Proteomes" id="UP001163603">
    <property type="component" value="Chromosome 14"/>
</dbReference>
<evidence type="ECO:0000313" key="1">
    <source>
        <dbReference type="EMBL" id="KAJ0010440.1"/>
    </source>
</evidence>
<evidence type="ECO:0000313" key="2">
    <source>
        <dbReference type="Proteomes" id="UP001163603"/>
    </source>
</evidence>
<organism evidence="1 2">
    <name type="scientific">Pistacia integerrima</name>
    <dbReference type="NCBI Taxonomy" id="434235"/>
    <lineage>
        <taxon>Eukaryota</taxon>
        <taxon>Viridiplantae</taxon>
        <taxon>Streptophyta</taxon>
        <taxon>Embryophyta</taxon>
        <taxon>Tracheophyta</taxon>
        <taxon>Spermatophyta</taxon>
        <taxon>Magnoliopsida</taxon>
        <taxon>eudicotyledons</taxon>
        <taxon>Gunneridae</taxon>
        <taxon>Pentapetalae</taxon>
        <taxon>rosids</taxon>
        <taxon>malvids</taxon>
        <taxon>Sapindales</taxon>
        <taxon>Anacardiaceae</taxon>
        <taxon>Pistacia</taxon>
    </lineage>
</organism>
<accession>A0ACC0X4L1</accession>
<reference evidence="2" key="1">
    <citation type="journal article" date="2023" name="G3 (Bethesda)">
        <title>Genome assembly and association tests identify interacting loci associated with vigor, precocity, and sex in interspecific pistachio rootstocks.</title>
        <authorList>
            <person name="Palmer W."/>
            <person name="Jacygrad E."/>
            <person name="Sagayaradj S."/>
            <person name="Cavanaugh K."/>
            <person name="Han R."/>
            <person name="Bertier L."/>
            <person name="Beede B."/>
            <person name="Kafkas S."/>
            <person name="Golino D."/>
            <person name="Preece J."/>
            <person name="Michelmore R."/>
        </authorList>
    </citation>
    <scope>NUCLEOTIDE SEQUENCE [LARGE SCALE GENOMIC DNA]</scope>
</reference>
<keyword evidence="2" id="KW-1185">Reference proteome</keyword>
<gene>
    <name evidence="1" type="ORF">Pint_34749</name>
</gene>
<dbReference type="EMBL" id="CM047749">
    <property type="protein sequence ID" value="KAJ0010440.1"/>
    <property type="molecule type" value="Genomic_DNA"/>
</dbReference>